<feature type="non-terminal residue" evidence="10">
    <location>
        <position position="1"/>
    </location>
</feature>
<dbReference type="GO" id="GO:0051015">
    <property type="term" value="F:actin filament binding"/>
    <property type="evidence" value="ECO:0007669"/>
    <property type="project" value="TreeGrafter"/>
</dbReference>
<dbReference type="GO" id="GO:0005902">
    <property type="term" value="C:microvillus"/>
    <property type="evidence" value="ECO:0007669"/>
    <property type="project" value="TreeGrafter"/>
</dbReference>
<keyword evidence="8" id="KW-1133">Transmembrane helix</keyword>
<proteinExistence type="inferred from homology"/>
<evidence type="ECO:0000256" key="7">
    <source>
        <dbReference type="PROSITE-ProRule" id="PRU00782"/>
    </source>
</evidence>
<dbReference type="Pfam" id="PF00063">
    <property type="entry name" value="Myosin_head"/>
    <property type="match status" value="1"/>
</dbReference>
<feature type="transmembrane region" description="Helical" evidence="8">
    <location>
        <begin position="642"/>
        <end position="666"/>
    </location>
</feature>
<dbReference type="PRINTS" id="PR00193">
    <property type="entry name" value="MYOSINHEAVY"/>
</dbReference>
<dbReference type="PROSITE" id="PS51456">
    <property type="entry name" value="MYOSIN_MOTOR"/>
    <property type="match status" value="1"/>
</dbReference>
<dbReference type="SMART" id="SM00242">
    <property type="entry name" value="MYSc"/>
    <property type="match status" value="1"/>
</dbReference>
<dbReference type="Pfam" id="PF06017">
    <property type="entry name" value="Myosin_TH1"/>
    <property type="match status" value="1"/>
</dbReference>
<keyword evidence="6 7" id="KW-0009">Actin-binding</keyword>
<dbReference type="PANTHER" id="PTHR13140:SF729">
    <property type="entry name" value="UNCONVENTIONAL MYOSIN-IE"/>
    <property type="match status" value="1"/>
</dbReference>
<dbReference type="GO" id="GO:0016459">
    <property type="term" value="C:myosin complex"/>
    <property type="evidence" value="ECO:0007669"/>
    <property type="project" value="UniProtKB-KW"/>
</dbReference>
<dbReference type="Proteomes" id="UP000678499">
    <property type="component" value="Unassembled WGS sequence"/>
</dbReference>
<evidence type="ECO:0000259" key="9">
    <source>
        <dbReference type="PROSITE" id="PS51456"/>
    </source>
</evidence>
<evidence type="ECO:0000313" key="11">
    <source>
        <dbReference type="Proteomes" id="UP000678499"/>
    </source>
</evidence>
<dbReference type="EMBL" id="OA888973">
    <property type="protein sequence ID" value="CAD7284102.1"/>
    <property type="molecule type" value="Genomic_DNA"/>
</dbReference>
<evidence type="ECO:0000256" key="8">
    <source>
        <dbReference type="SAM" id="Phobius"/>
    </source>
</evidence>
<dbReference type="PANTHER" id="PTHR13140">
    <property type="entry name" value="MYOSIN"/>
    <property type="match status" value="1"/>
</dbReference>
<feature type="region of interest" description="Actin-binding" evidence="7">
    <location>
        <begin position="207"/>
        <end position="229"/>
    </location>
</feature>
<dbReference type="Gene3D" id="1.20.58.530">
    <property type="match status" value="1"/>
</dbReference>
<dbReference type="EMBL" id="CAJPEX010006936">
    <property type="protein sequence ID" value="CAG0924254.1"/>
    <property type="molecule type" value="Genomic_DNA"/>
</dbReference>
<dbReference type="AlphaFoldDB" id="A0A7R9GKU0"/>
<dbReference type="Gene3D" id="3.40.850.10">
    <property type="entry name" value="Kinesin motor domain"/>
    <property type="match status" value="1"/>
</dbReference>
<evidence type="ECO:0000256" key="1">
    <source>
        <dbReference type="ARBA" id="ARBA00008314"/>
    </source>
</evidence>
<evidence type="ECO:0000256" key="3">
    <source>
        <dbReference type="ARBA" id="ARBA00022840"/>
    </source>
</evidence>
<dbReference type="InterPro" id="IPR027417">
    <property type="entry name" value="P-loop_NTPase"/>
</dbReference>
<evidence type="ECO:0000256" key="4">
    <source>
        <dbReference type="ARBA" id="ARBA00023123"/>
    </source>
</evidence>
<dbReference type="Gene3D" id="1.20.120.720">
    <property type="entry name" value="Myosin VI head, motor domain, U50 subdomain"/>
    <property type="match status" value="1"/>
</dbReference>
<dbReference type="FunFam" id="1.20.58.530:FF:000007">
    <property type="entry name" value="Myosin IE"/>
    <property type="match status" value="1"/>
</dbReference>
<dbReference type="GO" id="GO:0006897">
    <property type="term" value="P:endocytosis"/>
    <property type="evidence" value="ECO:0007669"/>
    <property type="project" value="TreeGrafter"/>
</dbReference>
<dbReference type="SUPFAM" id="SSF52540">
    <property type="entry name" value="P-loop containing nucleoside triphosphate hydrolases"/>
    <property type="match status" value="1"/>
</dbReference>
<dbReference type="GO" id="GO:0005524">
    <property type="term" value="F:ATP binding"/>
    <property type="evidence" value="ECO:0007669"/>
    <property type="project" value="UniProtKB-KW"/>
</dbReference>
<reference evidence="10" key="1">
    <citation type="submission" date="2020-11" db="EMBL/GenBank/DDBJ databases">
        <authorList>
            <person name="Tran Van P."/>
        </authorList>
    </citation>
    <scope>NUCLEOTIDE SEQUENCE</scope>
</reference>
<evidence type="ECO:0000313" key="10">
    <source>
        <dbReference type="EMBL" id="CAD7284102.1"/>
    </source>
</evidence>
<accession>A0A7R9GKU0</accession>
<dbReference type="InterPro" id="IPR036961">
    <property type="entry name" value="Kinesin_motor_dom_sf"/>
</dbReference>
<keyword evidence="3" id="KW-0067">ATP-binding</keyword>
<keyword evidence="2" id="KW-0547">Nucleotide-binding</keyword>
<keyword evidence="8" id="KW-0812">Transmembrane</keyword>
<organism evidence="10">
    <name type="scientific">Notodromas monacha</name>
    <dbReference type="NCBI Taxonomy" id="399045"/>
    <lineage>
        <taxon>Eukaryota</taxon>
        <taxon>Metazoa</taxon>
        <taxon>Ecdysozoa</taxon>
        <taxon>Arthropoda</taxon>
        <taxon>Crustacea</taxon>
        <taxon>Oligostraca</taxon>
        <taxon>Ostracoda</taxon>
        <taxon>Podocopa</taxon>
        <taxon>Podocopida</taxon>
        <taxon>Cypridocopina</taxon>
        <taxon>Cypridoidea</taxon>
        <taxon>Cyprididae</taxon>
        <taxon>Notodromas</taxon>
    </lineage>
</organism>
<dbReference type="GO" id="GO:0000146">
    <property type="term" value="F:microfilament motor activity"/>
    <property type="evidence" value="ECO:0007669"/>
    <property type="project" value="TreeGrafter"/>
</dbReference>
<keyword evidence="8" id="KW-0472">Membrane</keyword>
<gene>
    <name evidence="10" type="ORF">NMOB1V02_LOCUS11709</name>
</gene>
<dbReference type="InterPro" id="IPR010926">
    <property type="entry name" value="Myosin_TH1"/>
</dbReference>
<protein>
    <recommendedName>
        <fullName evidence="9">Myosin motor domain-containing protein</fullName>
    </recommendedName>
</protein>
<feature type="domain" description="Myosin motor" evidence="9">
    <location>
        <begin position="1"/>
        <end position="329"/>
    </location>
</feature>
<dbReference type="GO" id="GO:0005737">
    <property type="term" value="C:cytoplasm"/>
    <property type="evidence" value="ECO:0007669"/>
    <property type="project" value="TreeGrafter"/>
</dbReference>
<comment type="caution">
    <text evidence="7">Lacks conserved residue(s) required for the propagation of feature annotation.</text>
</comment>
<dbReference type="InterPro" id="IPR001609">
    <property type="entry name" value="Myosin_head_motor_dom-like"/>
</dbReference>
<keyword evidence="4 7" id="KW-0518">Myosin</keyword>
<sequence>MFNHVVLCVNQALANRNEDQVRIGILDIYGFEVFDSNGFEQFCINYVNEKLQQIFIDLTLKAEQEEYHVEGINWTPIEYFNNKIVCELIEGRNPPGLMCILDDICVSMHAVSEGSDENFLKKSRGAVGDHPHFMVSTKSFVIKHYAGTVEYDADSFCVKNRDVLYSDIVQMMQSSTSGFLRSLFPEDTSGKIKSRPTTAGSKIKEQANSLVLALMKCTPHYIRCIKPNETKKARDWDDKRALHQVQYLGLKENVRVRRAGFAYRRPFDKFLRRYSILCPRTWPKWFGEPKEGVKLILTSVGLDSSQCQLGKTKIFIKAPESRKFDVYARVIQNAFRNHFAKQRRLVMCTEGAAVLGGRKERRRNSVNRSYVGDYIGVDSKAEMRQFIPRRCRVEFAQRVSKFDRRFNLHSKMAGFAMSFLLVLLVVHPDASSGRCVVKDGRLHCTEACDSDAFRAPEFKGKIVLTGPVLDFGCLDFFGIKKVELLAPTRCEGTFCASFVDPVKLCVARQISVELERFGVSSTSIQVSEVTESSTEVESSATLTILATAATSVTASVTTAHIPESISISNIVPELLTTQTSAETTTPTTPALVVTKPSILVSVLNNLPETNILAGDRANITLTVLEGKAVLGAEFATELFSNWAIGLISGLGVTVFGLAAGWITWCLRKKPWLLSLLRRADELWRILTPPMTPASLPSPPPLSDEAREVAF</sequence>
<dbReference type="OrthoDB" id="6108017at2759"/>
<evidence type="ECO:0000256" key="6">
    <source>
        <dbReference type="ARBA" id="ARBA00023203"/>
    </source>
</evidence>
<keyword evidence="5" id="KW-0505">Motor protein</keyword>
<name>A0A7R9GKU0_9CRUS</name>
<dbReference type="GO" id="GO:0007015">
    <property type="term" value="P:actin filament organization"/>
    <property type="evidence" value="ECO:0007669"/>
    <property type="project" value="TreeGrafter"/>
</dbReference>
<evidence type="ECO:0000256" key="2">
    <source>
        <dbReference type="ARBA" id="ARBA00022741"/>
    </source>
</evidence>
<dbReference type="Gene3D" id="1.20.5.4820">
    <property type="match status" value="1"/>
</dbReference>
<dbReference type="GO" id="GO:0005886">
    <property type="term" value="C:plasma membrane"/>
    <property type="evidence" value="ECO:0007669"/>
    <property type="project" value="TreeGrafter"/>
</dbReference>
<keyword evidence="11" id="KW-1185">Reference proteome</keyword>
<comment type="similarity">
    <text evidence="1 7">Belongs to the TRAFAC class myosin-kinesin ATPase superfamily. Myosin family.</text>
</comment>
<evidence type="ECO:0000256" key="5">
    <source>
        <dbReference type="ARBA" id="ARBA00023175"/>
    </source>
</evidence>